<sequence length="190" mass="20635">MTHDFDQPYWEQHWRQAPRHAAGAPNPHLVRETADLPPGTALDAGCGRGAEARWLATRGWAVTAVDIAAEALDDAPGVRWVRADLTTWTPGTAFELVTTHYAHPSMPQLAFYDRVAGWVAPGGTLLIVGHGGQHAHAPVTPEAVTARLDPSAWTVVTAAEHVREVPGRSVPLHDVVVRARRRGGIDRPER</sequence>
<organism evidence="2 3">
    <name type="scientific">Amycolatopsis iheyensis</name>
    <dbReference type="NCBI Taxonomy" id="2945988"/>
    <lineage>
        <taxon>Bacteria</taxon>
        <taxon>Bacillati</taxon>
        <taxon>Actinomycetota</taxon>
        <taxon>Actinomycetes</taxon>
        <taxon>Pseudonocardiales</taxon>
        <taxon>Pseudonocardiaceae</taxon>
        <taxon>Amycolatopsis</taxon>
    </lineage>
</organism>
<evidence type="ECO:0000313" key="2">
    <source>
        <dbReference type="EMBL" id="MCR6487512.1"/>
    </source>
</evidence>
<comment type="caution">
    <text evidence="2">The sequence shown here is derived from an EMBL/GenBank/DDBJ whole genome shotgun (WGS) entry which is preliminary data.</text>
</comment>
<dbReference type="Proteomes" id="UP001144096">
    <property type="component" value="Unassembled WGS sequence"/>
</dbReference>
<evidence type="ECO:0000259" key="1">
    <source>
        <dbReference type="Pfam" id="PF13649"/>
    </source>
</evidence>
<dbReference type="InterPro" id="IPR041698">
    <property type="entry name" value="Methyltransf_25"/>
</dbReference>
<accession>A0A9X2NGS9</accession>
<dbReference type="EMBL" id="JAMXQV010000019">
    <property type="protein sequence ID" value="MCR6487512.1"/>
    <property type="molecule type" value="Genomic_DNA"/>
</dbReference>
<dbReference type="Gene3D" id="3.40.50.150">
    <property type="entry name" value="Vaccinia Virus protein VP39"/>
    <property type="match status" value="1"/>
</dbReference>
<dbReference type="SUPFAM" id="SSF53335">
    <property type="entry name" value="S-adenosyl-L-methionine-dependent methyltransferases"/>
    <property type="match status" value="1"/>
</dbReference>
<dbReference type="GO" id="GO:0008168">
    <property type="term" value="F:methyltransferase activity"/>
    <property type="evidence" value="ECO:0007669"/>
    <property type="project" value="UniProtKB-KW"/>
</dbReference>
<dbReference type="Pfam" id="PF13649">
    <property type="entry name" value="Methyltransf_25"/>
    <property type="match status" value="1"/>
</dbReference>
<evidence type="ECO:0000313" key="3">
    <source>
        <dbReference type="Proteomes" id="UP001144096"/>
    </source>
</evidence>
<dbReference type="RefSeq" id="WP_257924076.1">
    <property type="nucleotide sequence ID" value="NZ_JAMXQV010000019.1"/>
</dbReference>
<keyword evidence="2" id="KW-0489">Methyltransferase</keyword>
<dbReference type="InterPro" id="IPR029063">
    <property type="entry name" value="SAM-dependent_MTases_sf"/>
</dbReference>
<keyword evidence="3" id="KW-1185">Reference proteome</keyword>
<feature type="domain" description="Methyltransferase" evidence="1">
    <location>
        <begin position="42"/>
        <end position="123"/>
    </location>
</feature>
<dbReference type="AlphaFoldDB" id="A0A9X2NGS9"/>
<proteinExistence type="predicted"/>
<dbReference type="GO" id="GO:0032259">
    <property type="term" value="P:methylation"/>
    <property type="evidence" value="ECO:0007669"/>
    <property type="project" value="UniProtKB-KW"/>
</dbReference>
<gene>
    <name evidence="2" type="ORF">M8542_32265</name>
</gene>
<protein>
    <submittedName>
        <fullName evidence="2">Methyltransferase domain-containing protein</fullName>
    </submittedName>
</protein>
<name>A0A9X2NGS9_9PSEU</name>
<reference evidence="2" key="1">
    <citation type="submission" date="2022-06" db="EMBL/GenBank/DDBJ databases">
        <title>Amycolatopsis iheyaensis sp. nov., a new species of the genus Amycolatopsis isolated from soil in Iheya island, Japan.</title>
        <authorList>
            <person name="Ngamcharungchit C."/>
            <person name="Kanto H."/>
            <person name="Take A."/>
            <person name="Intra B."/>
            <person name="Matsumoto A."/>
            <person name="Panbangred W."/>
            <person name="Inahashi Y."/>
        </authorList>
    </citation>
    <scope>NUCLEOTIDE SEQUENCE</scope>
    <source>
        <strain evidence="2">OK19-0408</strain>
    </source>
</reference>
<keyword evidence="2" id="KW-0808">Transferase</keyword>
<dbReference type="CDD" id="cd02440">
    <property type="entry name" value="AdoMet_MTases"/>
    <property type="match status" value="1"/>
</dbReference>